<protein>
    <recommendedName>
        <fullName evidence="1">HTH-type transcriptional regulator Rgg C-terminal domain-containing protein</fullName>
    </recommendedName>
</protein>
<evidence type="ECO:0000259" key="1">
    <source>
        <dbReference type="Pfam" id="PF21259"/>
    </source>
</evidence>
<name>U4TUV3_9LACO</name>
<organism evidence="2 3">
    <name type="scientific">Schleiferilactobacillus shenzhenensis LY-73</name>
    <dbReference type="NCBI Taxonomy" id="1231336"/>
    <lineage>
        <taxon>Bacteria</taxon>
        <taxon>Bacillati</taxon>
        <taxon>Bacillota</taxon>
        <taxon>Bacilli</taxon>
        <taxon>Lactobacillales</taxon>
        <taxon>Lactobacillaceae</taxon>
        <taxon>Schleiferilactobacillus</taxon>
    </lineage>
</organism>
<dbReference type="InterPro" id="IPR010057">
    <property type="entry name" value="Transcription_activator_Rgg_C"/>
</dbReference>
<feature type="domain" description="HTH-type transcriptional regulator Rgg C-terminal" evidence="1">
    <location>
        <begin position="134"/>
        <end position="241"/>
    </location>
</feature>
<dbReference type="EMBL" id="KI271585">
    <property type="protein sequence ID" value="ERL65653.1"/>
    <property type="molecule type" value="Genomic_DNA"/>
</dbReference>
<dbReference type="InterPro" id="IPR053163">
    <property type="entry name" value="HTH-type_regulator_Rgg"/>
</dbReference>
<dbReference type="Gene3D" id="1.25.40.10">
    <property type="entry name" value="Tetratricopeptide repeat domain"/>
    <property type="match status" value="1"/>
</dbReference>
<gene>
    <name evidence="2" type="ORF">L248_2339</name>
</gene>
<dbReference type="InterPro" id="IPR011990">
    <property type="entry name" value="TPR-like_helical_dom_sf"/>
</dbReference>
<evidence type="ECO:0000313" key="2">
    <source>
        <dbReference type="EMBL" id="ERL65653.1"/>
    </source>
</evidence>
<dbReference type="SUPFAM" id="SSF47413">
    <property type="entry name" value="lambda repressor-like DNA-binding domains"/>
    <property type="match status" value="1"/>
</dbReference>
<proteinExistence type="predicted"/>
<dbReference type="OrthoDB" id="2299201at2"/>
<dbReference type="PANTHER" id="PTHR37038">
    <property type="entry name" value="TRANSCRIPTIONAL REGULATOR-RELATED"/>
    <property type="match status" value="1"/>
</dbReference>
<dbReference type="GO" id="GO:0003677">
    <property type="term" value="F:DNA binding"/>
    <property type="evidence" value="ECO:0007669"/>
    <property type="project" value="InterPro"/>
</dbReference>
<evidence type="ECO:0000313" key="3">
    <source>
        <dbReference type="Proteomes" id="UP000030647"/>
    </source>
</evidence>
<dbReference type="Pfam" id="PF21259">
    <property type="entry name" value="Rgg_C"/>
    <property type="match status" value="1"/>
</dbReference>
<dbReference type="HOGENOM" id="CLU_885071_0_0_9"/>
<sequence length="314" mass="36029">MDEQFNHIHHTTPFYQEAKFMDDISGEIFHSFRVTDRKLSVAQVANGIMNQSSLRRFEKGDTSPYWVTVLPLLERLRIAPSEFFARTEGFGQTDTAAFYSRVTHAYNRKDTVLLDQMLATRRVPNPQESATLPFDHVDRITIQAAIAMLQGATLPKEETEFIVSYLHSQRTWFFYDLNMLRFIPGLLPHDDLVWLAQNLFSHASAYINVLNNADLTADTVLNIATSLITVSQDYDEAERLLASSRREDALKGKLDFSVHRKTLEAALVFHRGDLATAMNLYRRILDALDLFDADWDAQQVTTMWPLLIGKREEP</sequence>
<reference evidence="3" key="1">
    <citation type="journal article" date="2013" name="Genome Announc.">
        <title>Whole-Genome Sequencing of Lactobacillus shenzhenensis Strain LY-73T.</title>
        <authorList>
            <person name="Lin Z."/>
            <person name="Liu Z."/>
            <person name="Yang R."/>
            <person name="Zou Y."/>
            <person name="Wan D."/>
            <person name="Chen J."/>
            <person name="Guo M."/>
            <person name="Zhao J."/>
            <person name="Fang C."/>
            <person name="Yang R."/>
            <person name="Liu F."/>
        </authorList>
    </citation>
    <scope>NUCLEOTIDE SEQUENCE [LARGE SCALE GENOMIC DNA]</scope>
    <source>
        <strain evidence="3">LY-73</strain>
    </source>
</reference>
<keyword evidence="3" id="KW-1185">Reference proteome</keyword>
<dbReference type="Proteomes" id="UP000030647">
    <property type="component" value="Unassembled WGS sequence"/>
</dbReference>
<accession>U4TUV3</accession>
<dbReference type="eggNOG" id="COG1396">
    <property type="taxonomic scope" value="Bacteria"/>
</dbReference>
<dbReference type="STRING" id="1231336.L248_2339"/>
<dbReference type="InterPro" id="IPR010982">
    <property type="entry name" value="Lambda_DNA-bd_dom_sf"/>
</dbReference>
<dbReference type="NCBIfam" id="TIGR01716">
    <property type="entry name" value="RGG_Cterm"/>
    <property type="match status" value="1"/>
</dbReference>
<dbReference type="AlphaFoldDB" id="U4TUV3"/>